<dbReference type="Proteomes" id="UP000001919">
    <property type="component" value="Chromosome"/>
</dbReference>
<gene>
    <name evidence="2" type="ordered locus">Bfae_07210</name>
</gene>
<protein>
    <submittedName>
        <fullName evidence="2">Uncharacterized protein</fullName>
    </submittedName>
</protein>
<feature type="region of interest" description="Disordered" evidence="1">
    <location>
        <begin position="1"/>
        <end position="35"/>
    </location>
</feature>
<evidence type="ECO:0000313" key="3">
    <source>
        <dbReference type="Proteomes" id="UP000001919"/>
    </source>
</evidence>
<feature type="compositionally biased region" description="Basic and acidic residues" evidence="1">
    <location>
        <begin position="25"/>
        <end position="35"/>
    </location>
</feature>
<proteinExistence type="predicted"/>
<organism evidence="2 3">
    <name type="scientific">Brachybacterium faecium (strain ATCC 43885 / DSM 4810 / JCM 11609 / LMG 19847 / NBRC 14762 / NCIMB 9860 / 6-10)</name>
    <dbReference type="NCBI Taxonomy" id="446465"/>
    <lineage>
        <taxon>Bacteria</taxon>
        <taxon>Bacillati</taxon>
        <taxon>Actinomycetota</taxon>
        <taxon>Actinomycetes</taxon>
        <taxon>Micrococcales</taxon>
        <taxon>Dermabacteraceae</taxon>
        <taxon>Brachybacterium</taxon>
    </lineage>
</organism>
<dbReference type="KEGG" id="bfa:Bfae_07210"/>
<evidence type="ECO:0000313" key="2">
    <source>
        <dbReference type="EMBL" id="ACU84578.1"/>
    </source>
</evidence>
<evidence type="ECO:0000256" key="1">
    <source>
        <dbReference type="SAM" id="MobiDB-lite"/>
    </source>
</evidence>
<accession>C7M9N4</accession>
<dbReference type="AlphaFoldDB" id="C7M9N4"/>
<reference evidence="2 3" key="1">
    <citation type="journal article" date="2009" name="Stand. Genomic Sci.">
        <title>Complete genome sequence of Brachybacterium faecium type strain (Schefferle 6-10).</title>
        <authorList>
            <person name="Lapidus A."/>
            <person name="Pukall R."/>
            <person name="Labuttii K."/>
            <person name="Copeland A."/>
            <person name="Del Rio T.G."/>
            <person name="Nolan M."/>
            <person name="Chen F."/>
            <person name="Lucas S."/>
            <person name="Tice H."/>
            <person name="Cheng J.F."/>
            <person name="Bruce D."/>
            <person name="Goodwin L."/>
            <person name="Pitluck S."/>
            <person name="Rohde M."/>
            <person name="Goker M."/>
            <person name="Pati A."/>
            <person name="Ivanova N."/>
            <person name="Mavrommatis K."/>
            <person name="Chen A."/>
            <person name="Palaniappan K."/>
            <person name="D'haeseleer P."/>
            <person name="Chain P."/>
            <person name="Bristow J."/>
            <person name="Eisen J.A."/>
            <person name="Markowitz V."/>
            <person name="Hugenholtz P."/>
            <person name="Kyrpides N.C."/>
            <person name="Klenk H.P."/>
        </authorList>
    </citation>
    <scope>NUCLEOTIDE SEQUENCE [LARGE SCALE GENOMIC DNA]</scope>
    <source>
        <strain evidence="3">ATCC 43885 / DSM 4810 / JCM 11609 / LMG 19847 / NBRC 14762 / NCIMB 9860 / 6-10</strain>
    </source>
</reference>
<sequence length="35" mass="3332">MRGGGAEAYCAPVAPGSGPGAPIGRGEDSDGSVER</sequence>
<keyword evidence="3" id="KW-1185">Reference proteome</keyword>
<dbReference type="EMBL" id="CP001643">
    <property type="protein sequence ID" value="ACU84578.1"/>
    <property type="molecule type" value="Genomic_DNA"/>
</dbReference>
<name>C7M9N4_BRAFD</name>
<dbReference type="HOGENOM" id="CLU_3363679_0_0_11"/>